<dbReference type="EMBL" id="CADCUS010000140">
    <property type="protein sequence ID" value="CAA9391711.1"/>
    <property type="molecule type" value="Genomic_DNA"/>
</dbReference>
<proteinExistence type="predicted"/>
<feature type="non-terminal residue" evidence="1">
    <location>
        <position position="29"/>
    </location>
</feature>
<sequence>MTPGRVRPADLRGRRVVVAGAGVSGLAAA</sequence>
<gene>
    <name evidence="1" type="ORF">AVDCRST_MAG66-940</name>
</gene>
<protein>
    <submittedName>
        <fullName evidence="1">Uncharacterized protein</fullName>
    </submittedName>
</protein>
<accession>A0A6J4NU19</accession>
<name>A0A6J4NU19_9PSEU</name>
<dbReference type="AlphaFoldDB" id="A0A6J4NU19"/>
<organism evidence="1">
    <name type="scientific">uncultured Pseudonocardia sp</name>
    <dbReference type="NCBI Taxonomy" id="211455"/>
    <lineage>
        <taxon>Bacteria</taxon>
        <taxon>Bacillati</taxon>
        <taxon>Actinomycetota</taxon>
        <taxon>Actinomycetes</taxon>
        <taxon>Pseudonocardiales</taxon>
        <taxon>Pseudonocardiaceae</taxon>
        <taxon>Pseudonocardia</taxon>
        <taxon>environmental samples</taxon>
    </lineage>
</organism>
<reference evidence="1" key="1">
    <citation type="submission" date="2020-02" db="EMBL/GenBank/DDBJ databases">
        <authorList>
            <person name="Meier V. D."/>
        </authorList>
    </citation>
    <scope>NUCLEOTIDE SEQUENCE</scope>
    <source>
        <strain evidence="1">AVDCRST_MAG66</strain>
    </source>
</reference>
<evidence type="ECO:0000313" key="1">
    <source>
        <dbReference type="EMBL" id="CAA9391711.1"/>
    </source>
</evidence>